<dbReference type="InterPro" id="IPR011037">
    <property type="entry name" value="Pyrv_Knase-like_insert_dom_sf"/>
</dbReference>
<dbReference type="SUPFAM" id="SSF50800">
    <property type="entry name" value="PK beta-barrel domain-like"/>
    <property type="match status" value="1"/>
</dbReference>
<dbReference type="PROSITE" id="PS51340">
    <property type="entry name" value="MOSC"/>
    <property type="match status" value="1"/>
</dbReference>
<dbReference type="InterPro" id="IPR005303">
    <property type="entry name" value="MOCOS_middle"/>
</dbReference>
<proteinExistence type="predicted"/>
<feature type="chain" id="PRO_5005537136" evidence="1">
    <location>
        <begin position="26"/>
        <end position="359"/>
    </location>
</feature>
<dbReference type="STRING" id="461836.A0A0L0D3G1"/>
<dbReference type="GO" id="GO:0003824">
    <property type="term" value="F:catalytic activity"/>
    <property type="evidence" value="ECO:0007669"/>
    <property type="project" value="InterPro"/>
</dbReference>
<dbReference type="OMA" id="CCPLMIL"/>
<evidence type="ECO:0000313" key="3">
    <source>
        <dbReference type="EMBL" id="KNC46844.1"/>
    </source>
</evidence>
<dbReference type="PANTHER" id="PTHR14237">
    <property type="entry name" value="MOLYBDOPTERIN COFACTOR SULFURASE MOSC"/>
    <property type="match status" value="1"/>
</dbReference>
<name>A0A0L0D3G1_THETB</name>
<dbReference type="OrthoDB" id="17255at2759"/>
<evidence type="ECO:0000256" key="1">
    <source>
        <dbReference type="SAM" id="SignalP"/>
    </source>
</evidence>
<keyword evidence="1" id="KW-0732">Signal</keyword>
<dbReference type="GO" id="GO:0030170">
    <property type="term" value="F:pyridoxal phosphate binding"/>
    <property type="evidence" value="ECO:0007669"/>
    <property type="project" value="InterPro"/>
</dbReference>
<dbReference type="GO" id="GO:0030151">
    <property type="term" value="F:molybdenum ion binding"/>
    <property type="evidence" value="ECO:0007669"/>
    <property type="project" value="InterPro"/>
</dbReference>
<accession>A0A0L0D3G1</accession>
<dbReference type="Pfam" id="PF03476">
    <property type="entry name" value="MOSC_N"/>
    <property type="match status" value="1"/>
</dbReference>
<evidence type="ECO:0000259" key="2">
    <source>
        <dbReference type="PROSITE" id="PS51340"/>
    </source>
</evidence>
<organism evidence="3 4">
    <name type="scientific">Thecamonas trahens ATCC 50062</name>
    <dbReference type="NCBI Taxonomy" id="461836"/>
    <lineage>
        <taxon>Eukaryota</taxon>
        <taxon>Apusozoa</taxon>
        <taxon>Apusomonadida</taxon>
        <taxon>Apusomonadidae</taxon>
        <taxon>Thecamonas</taxon>
    </lineage>
</organism>
<evidence type="ECO:0000313" key="4">
    <source>
        <dbReference type="Proteomes" id="UP000054408"/>
    </source>
</evidence>
<dbReference type="PANTHER" id="PTHR14237:SF19">
    <property type="entry name" value="MITOCHONDRIAL AMIDOXIME REDUCING COMPONENT 1"/>
    <property type="match status" value="1"/>
</dbReference>
<dbReference type="InterPro" id="IPR005302">
    <property type="entry name" value="MoCF_Sase_C"/>
</dbReference>
<sequence length="359" mass="38190">MAAIATGLASAGLLFGGYLLRAGRAAAGATARPSVGQLFVYPVKGCAGVAVDSAQLTPYGLAHDREYMIVYRKTADMASNNECDESVWHFLTPRVVPGMIRLTPRVAADSCELVEMSLDGDVLQLDRETHLAAVDCGDVAAAWLESKLCPMTRTAMRLRLVHLGASPFESRPEGGRRALEDDSVPWVSWPSGCRELIPSAIEAGAFADGFPLLVLSSAAIDELNSRLAAAGAPAVSIHNFRPNVVLDGVPPHAEDYAEMLVLPERELELVCVKPCARCSVPTVDPATGVRSPEAQPTKTLRTYRAAVPGENDVFFGMNVVHTKSGVRLARGDEVVLARAAEYRGPAAPASCARFATAEH</sequence>
<reference evidence="3 4" key="1">
    <citation type="submission" date="2010-05" db="EMBL/GenBank/DDBJ databases">
        <title>The Genome Sequence of Thecamonas trahens ATCC 50062.</title>
        <authorList>
            <consortium name="The Broad Institute Genome Sequencing Platform"/>
            <person name="Russ C."/>
            <person name="Cuomo C."/>
            <person name="Shea T."/>
            <person name="Young S.K."/>
            <person name="Zeng Q."/>
            <person name="Koehrsen M."/>
            <person name="Haas B."/>
            <person name="Borodovsky M."/>
            <person name="Guigo R."/>
            <person name="Alvarado L."/>
            <person name="Berlin A."/>
            <person name="Bochicchio J."/>
            <person name="Borenstein D."/>
            <person name="Chapman S."/>
            <person name="Chen Z."/>
            <person name="Freedman E."/>
            <person name="Gellesch M."/>
            <person name="Goldberg J."/>
            <person name="Griggs A."/>
            <person name="Gujja S."/>
            <person name="Heilman E."/>
            <person name="Heiman D."/>
            <person name="Hepburn T."/>
            <person name="Howarth C."/>
            <person name="Jen D."/>
            <person name="Larson L."/>
            <person name="Mehta T."/>
            <person name="Park D."/>
            <person name="Pearson M."/>
            <person name="Roberts A."/>
            <person name="Saif S."/>
            <person name="Shenoy N."/>
            <person name="Sisk P."/>
            <person name="Stolte C."/>
            <person name="Sykes S."/>
            <person name="Thomson T."/>
            <person name="Walk T."/>
            <person name="White J."/>
            <person name="Yandava C."/>
            <person name="Burger G."/>
            <person name="Gray M.W."/>
            <person name="Holland P.W.H."/>
            <person name="King N."/>
            <person name="Lang F.B.F."/>
            <person name="Roger A.J."/>
            <person name="Ruiz-Trillo I."/>
            <person name="Lander E."/>
            <person name="Nusbaum C."/>
        </authorList>
    </citation>
    <scope>NUCLEOTIDE SEQUENCE [LARGE SCALE GENOMIC DNA]</scope>
    <source>
        <strain evidence="3 4">ATCC 50062</strain>
    </source>
</reference>
<dbReference type="EMBL" id="GL349444">
    <property type="protein sequence ID" value="KNC46844.1"/>
    <property type="molecule type" value="Genomic_DNA"/>
</dbReference>
<feature type="domain" description="MOSC" evidence="2">
    <location>
        <begin position="166"/>
        <end position="337"/>
    </location>
</feature>
<dbReference type="RefSeq" id="XP_013760117.1">
    <property type="nucleotide sequence ID" value="XM_013904663.1"/>
</dbReference>
<dbReference type="SUPFAM" id="SSF141673">
    <property type="entry name" value="MOSC N-terminal domain-like"/>
    <property type="match status" value="1"/>
</dbReference>
<dbReference type="Proteomes" id="UP000054408">
    <property type="component" value="Unassembled WGS sequence"/>
</dbReference>
<dbReference type="GeneID" id="25562887"/>
<keyword evidence="4" id="KW-1185">Reference proteome</keyword>
<protein>
    <submittedName>
        <fullName evidence="3">MOSC domain-containing protein beta barrel domain-containing protein</fullName>
    </submittedName>
</protein>
<feature type="signal peptide" evidence="1">
    <location>
        <begin position="1"/>
        <end position="25"/>
    </location>
</feature>
<gene>
    <name evidence="3" type="ORF">AMSG_03274</name>
</gene>
<dbReference type="AlphaFoldDB" id="A0A0L0D3G1"/>
<dbReference type="Pfam" id="PF03473">
    <property type="entry name" value="MOSC"/>
    <property type="match status" value="1"/>
</dbReference>
<dbReference type="eggNOG" id="KOG2362">
    <property type="taxonomic scope" value="Eukaryota"/>
</dbReference>